<name>A0A4R8W253_9MICO</name>
<dbReference type="SFLD" id="SFLDG01129">
    <property type="entry name" value="C1.5:_HAD__Beta-PGM__Phosphata"/>
    <property type="match status" value="1"/>
</dbReference>
<proteinExistence type="predicted"/>
<organism evidence="1 2">
    <name type="scientific">Cryobacterium adonitolivorans</name>
    <dbReference type="NCBI Taxonomy" id="1259189"/>
    <lineage>
        <taxon>Bacteria</taxon>
        <taxon>Bacillati</taxon>
        <taxon>Actinomycetota</taxon>
        <taxon>Actinomycetes</taxon>
        <taxon>Micrococcales</taxon>
        <taxon>Microbacteriaceae</taxon>
        <taxon>Cryobacterium</taxon>
    </lineage>
</organism>
<evidence type="ECO:0000313" key="2">
    <source>
        <dbReference type="Proteomes" id="UP000297907"/>
    </source>
</evidence>
<dbReference type="OrthoDB" id="9797743at2"/>
<dbReference type="PANTHER" id="PTHR18901">
    <property type="entry name" value="2-DEOXYGLUCOSE-6-PHOSPHATE PHOSPHATASE 2"/>
    <property type="match status" value="1"/>
</dbReference>
<dbReference type="InterPro" id="IPR006439">
    <property type="entry name" value="HAD-SF_hydro_IA"/>
</dbReference>
<dbReference type="NCBIfam" id="TIGR01549">
    <property type="entry name" value="HAD-SF-IA-v1"/>
    <property type="match status" value="1"/>
</dbReference>
<dbReference type="PRINTS" id="PR00413">
    <property type="entry name" value="HADHALOGNASE"/>
</dbReference>
<dbReference type="PANTHER" id="PTHR18901:SF38">
    <property type="entry name" value="PSEUDOURIDINE-5'-PHOSPHATASE"/>
    <property type="match status" value="1"/>
</dbReference>
<dbReference type="SUPFAM" id="SSF56784">
    <property type="entry name" value="HAD-like"/>
    <property type="match status" value="1"/>
</dbReference>
<dbReference type="Gene3D" id="1.10.150.240">
    <property type="entry name" value="Putative phosphatase, domain 2"/>
    <property type="match status" value="1"/>
</dbReference>
<dbReference type="CDD" id="cd07505">
    <property type="entry name" value="HAD_BPGM-like"/>
    <property type="match status" value="1"/>
</dbReference>
<reference evidence="1 2" key="1">
    <citation type="submission" date="2019-03" db="EMBL/GenBank/DDBJ databases">
        <title>Genomics of glacier-inhabiting Cryobacterium strains.</title>
        <authorList>
            <person name="Liu Q."/>
            <person name="Xin Y.-H."/>
        </authorList>
    </citation>
    <scope>NUCLEOTIDE SEQUENCE [LARGE SCALE GENOMIC DNA]</scope>
    <source>
        <strain evidence="1 2">RHLS22-1</strain>
    </source>
</reference>
<dbReference type="InterPro" id="IPR036412">
    <property type="entry name" value="HAD-like_sf"/>
</dbReference>
<dbReference type="Proteomes" id="UP000297907">
    <property type="component" value="Unassembled WGS sequence"/>
</dbReference>
<evidence type="ECO:0000313" key="1">
    <source>
        <dbReference type="EMBL" id="TFC01060.1"/>
    </source>
</evidence>
<sequence length="230" mass="24637">MTSMQPELAAVLWDMDGTIIHSEPVWGEAQHRLASQHDCRWTDADATALIGSTMEQTVLALHTAGIGLDGTAIAESLETAVVDSLHERIVWRPGAVELIRSLRLAGIPQAIVTTSSQRLVDVVVRALEAEVAFSAVVSGDDVLEGKPHPEPYFQAANRLGVNIAHCVAIEDSATGLKAAIASGAVALGVPCDAPLQEGAHHTQWDTLAGRNVRDIEQLFNDRVRRSHDHG</sequence>
<dbReference type="EMBL" id="SOFL01000036">
    <property type="protein sequence ID" value="TFC01060.1"/>
    <property type="molecule type" value="Genomic_DNA"/>
</dbReference>
<dbReference type="Gene3D" id="3.40.50.1000">
    <property type="entry name" value="HAD superfamily/HAD-like"/>
    <property type="match status" value="1"/>
</dbReference>
<protein>
    <submittedName>
        <fullName evidence="1">HAD family phosphatase</fullName>
    </submittedName>
</protein>
<dbReference type="AlphaFoldDB" id="A0A4R8W253"/>
<dbReference type="NCBIfam" id="TIGR01509">
    <property type="entry name" value="HAD-SF-IA-v3"/>
    <property type="match status" value="1"/>
</dbReference>
<dbReference type="Pfam" id="PF00702">
    <property type="entry name" value="Hydrolase"/>
    <property type="match status" value="1"/>
</dbReference>
<comment type="caution">
    <text evidence="1">The sequence shown here is derived from an EMBL/GenBank/DDBJ whole genome shotgun (WGS) entry which is preliminary data.</text>
</comment>
<dbReference type="SFLD" id="SFLDS00003">
    <property type="entry name" value="Haloacid_Dehalogenase"/>
    <property type="match status" value="1"/>
</dbReference>
<keyword evidence="2" id="KW-1185">Reference proteome</keyword>
<accession>A0A4R8W253</accession>
<dbReference type="InterPro" id="IPR023214">
    <property type="entry name" value="HAD_sf"/>
</dbReference>
<dbReference type="InterPro" id="IPR023198">
    <property type="entry name" value="PGP-like_dom2"/>
</dbReference>
<gene>
    <name evidence="1" type="ORF">E3O42_11335</name>
</gene>